<accession>A0A9P5AQC3</accession>
<dbReference type="AlphaFoldDB" id="A0A9P5AQC3"/>
<evidence type="ECO:0000313" key="2">
    <source>
        <dbReference type="Proteomes" id="UP000730481"/>
    </source>
</evidence>
<keyword evidence="2" id="KW-1185">Reference proteome</keyword>
<dbReference type="EMBL" id="PVQB02000122">
    <property type="protein sequence ID" value="KAF4342773.1"/>
    <property type="molecule type" value="Genomic_DNA"/>
</dbReference>
<comment type="caution">
    <text evidence="1">The sequence shown here is derived from an EMBL/GenBank/DDBJ whole genome shotgun (WGS) entry which is preliminary data.</text>
</comment>
<reference evidence="1" key="1">
    <citation type="journal article" date="2017" name="Mycologia">
        <title>Fusarium algeriense, sp. nov., a novel toxigenic crown rot pathogen of durum wheat from Algeria is nested in the Fusarium burgessii species complex.</title>
        <authorList>
            <person name="Laraba I."/>
            <person name="Keddad A."/>
            <person name="Boureghda H."/>
            <person name="Abdallah N."/>
            <person name="Vaughan M.M."/>
            <person name="Proctor R.H."/>
            <person name="Busman M."/>
            <person name="O'Donnell K."/>
        </authorList>
    </citation>
    <scope>NUCLEOTIDE SEQUENCE</scope>
    <source>
        <strain evidence="1">NRRL 25174</strain>
    </source>
</reference>
<proteinExistence type="predicted"/>
<organism evidence="1 2">
    <name type="scientific">Fusarium beomiforme</name>
    <dbReference type="NCBI Taxonomy" id="44412"/>
    <lineage>
        <taxon>Eukaryota</taxon>
        <taxon>Fungi</taxon>
        <taxon>Dikarya</taxon>
        <taxon>Ascomycota</taxon>
        <taxon>Pezizomycotina</taxon>
        <taxon>Sordariomycetes</taxon>
        <taxon>Hypocreomycetidae</taxon>
        <taxon>Hypocreales</taxon>
        <taxon>Nectriaceae</taxon>
        <taxon>Fusarium</taxon>
        <taxon>Fusarium burgessii species complex</taxon>
    </lineage>
</organism>
<dbReference type="Proteomes" id="UP000730481">
    <property type="component" value="Unassembled WGS sequence"/>
</dbReference>
<gene>
    <name evidence="1" type="ORF">FBEOM_3295</name>
</gene>
<evidence type="ECO:0000313" key="1">
    <source>
        <dbReference type="EMBL" id="KAF4342773.1"/>
    </source>
</evidence>
<protein>
    <submittedName>
        <fullName evidence="1">Uncharacterized protein</fullName>
    </submittedName>
</protein>
<sequence>MQRGLVNGKDLYSDQGIFAEIFAEQEIWRRWLRENIVSRKDKSFDVMHSDFEYHVGLDYFQNLFIPTVFEEQDGEIIALSNETGIAEKSESLGIDPRLDGVPEDIRSSMNPLNRHILQDPADWEDMPLYADFYSTAIPVVVHHNAHKDGAKKRRYLWWDRIWFFPYLRQLLKSQLEVARPEPLLEIAVHGERIIYGGSHSNVTHKKPKTFIVDSGEVIIAEREFGYVCRAKTNEAEAKNRWYDEVFRDGNGEL</sequence>
<dbReference type="OrthoDB" id="422736at2759"/>
<name>A0A9P5AQC3_9HYPO</name>
<reference evidence="1" key="2">
    <citation type="submission" date="2020-02" db="EMBL/GenBank/DDBJ databases">
        <title>Identification and distribution of gene clusters putatively required for synthesis of sphingolipid metabolism inhibitors in phylogenetically diverse species of the filamentous fungus Fusarium.</title>
        <authorList>
            <person name="Kim H.-S."/>
            <person name="Busman M."/>
            <person name="Brown D.W."/>
            <person name="Divon H."/>
            <person name="Uhlig S."/>
            <person name="Proctor R.H."/>
        </authorList>
    </citation>
    <scope>NUCLEOTIDE SEQUENCE</scope>
    <source>
        <strain evidence="1">NRRL 25174</strain>
    </source>
</reference>